<proteinExistence type="inferred from homology"/>
<evidence type="ECO:0000313" key="4">
    <source>
        <dbReference type="WBParaSite" id="nRc.2.0.1.t06434-RA"/>
    </source>
</evidence>
<evidence type="ECO:0000256" key="1">
    <source>
        <dbReference type="ARBA" id="ARBA00009571"/>
    </source>
</evidence>
<dbReference type="Gene3D" id="3.30.2280.10">
    <property type="entry name" value="Hypothetical protein (hspc210)"/>
    <property type="match status" value="1"/>
</dbReference>
<dbReference type="Proteomes" id="UP000887565">
    <property type="component" value="Unplaced"/>
</dbReference>
<protein>
    <submittedName>
        <fullName evidence="4">GSKIP domain-containing protein</fullName>
    </submittedName>
</protein>
<feature type="domain" description="GSKIP" evidence="2">
    <location>
        <begin position="4"/>
        <end position="44"/>
    </location>
</feature>
<organism evidence="3 4">
    <name type="scientific">Romanomermis culicivorax</name>
    <name type="common">Nematode worm</name>
    <dbReference type="NCBI Taxonomy" id="13658"/>
    <lineage>
        <taxon>Eukaryota</taxon>
        <taxon>Metazoa</taxon>
        <taxon>Ecdysozoa</taxon>
        <taxon>Nematoda</taxon>
        <taxon>Enoplea</taxon>
        <taxon>Dorylaimia</taxon>
        <taxon>Mermithida</taxon>
        <taxon>Mermithoidea</taxon>
        <taxon>Mermithidae</taxon>
        <taxon>Romanomermis</taxon>
    </lineage>
</organism>
<dbReference type="PANTHER" id="PTHR12490:SF4">
    <property type="entry name" value="GSK3B-INTERACTING PROTEIN"/>
    <property type="match status" value="1"/>
</dbReference>
<reference evidence="4" key="1">
    <citation type="submission" date="2022-11" db="UniProtKB">
        <authorList>
            <consortium name="WormBaseParasite"/>
        </authorList>
    </citation>
    <scope>IDENTIFICATION</scope>
</reference>
<dbReference type="PANTHER" id="PTHR12490">
    <property type="entry name" value="GSK3B-INTERACTING PROTEIN"/>
    <property type="match status" value="1"/>
</dbReference>
<dbReference type="GO" id="GO:0051018">
    <property type="term" value="F:protein kinase A binding"/>
    <property type="evidence" value="ECO:0007669"/>
    <property type="project" value="TreeGrafter"/>
</dbReference>
<accession>A0A915HX23</accession>
<comment type="similarity">
    <text evidence="1">Belongs to the GSKIP family.</text>
</comment>
<dbReference type="InterPro" id="IPR023231">
    <property type="entry name" value="GSKIP_dom_sf"/>
</dbReference>
<dbReference type="SUPFAM" id="SSF103107">
    <property type="entry name" value="Hypothetical protein c14orf129, hspc210"/>
    <property type="match status" value="1"/>
</dbReference>
<name>A0A915HX23_ROMCU</name>
<dbReference type="GO" id="GO:0005737">
    <property type="term" value="C:cytoplasm"/>
    <property type="evidence" value="ECO:0007669"/>
    <property type="project" value="TreeGrafter"/>
</dbReference>
<evidence type="ECO:0000259" key="2">
    <source>
        <dbReference type="Pfam" id="PF05303"/>
    </source>
</evidence>
<sequence>MNGDYNHIDLHTCYFETIYSLMDNISNAYKHKFHEALSLRLMKLAVENLHEEDPKNEANNEAKIHFQRNNDVRFSVGVDDA</sequence>
<dbReference type="WBParaSite" id="nRc.2.0.1.t06434-RA">
    <property type="protein sequence ID" value="nRc.2.0.1.t06434-RA"/>
    <property type="gene ID" value="nRc.2.0.1.g06434"/>
</dbReference>
<dbReference type="AlphaFoldDB" id="A0A915HX23"/>
<dbReference type="InterPro" id="IPR007967">
    <property type="entry name" value="GSKIP_dom"/>
</dbReference>
<evidence type="ECO:0000313" key="3">
    <source>
        <dbReference type="Proteomes" id="UP000887565"/>
    </source>
</evidence>
<dbReference type="GO" id="GO:0060828">
    <property type="term" value="P:regulation of canonical Wnt signaling pathway"/>
    <property type="evidence" value="ECO:0007669"/>
    <property type="project" value="InterPro"/>
</dbReference>
<dbReference type="InterPro" id="IPR037395">
    <property type="entry name" value="GSKIP"/>
</dbReference>
<keyword evidence="3" id="KW-1185">Reference proteome</keyword>
<dbReference type="GO" id="GO:0019207">
    <property type="term" value="F:kinase regulator activity"/>
    <property type="evidence" value="ECO:0007669"/>
    <property type="project" value="TreeGrafter"/>
</dbReference>
<dbReference type="Pfam" id="PF05303">
    <property type="entry name" value="GSKIP_dom"/>
    <property type="match status" value="1"/>
</dbReference>